<keyword evidence="5 8" id="KW-1133">Transmembrane helix</keyword>
<evidence type="ECO:0000256" key="7">
    <source>
        <dbReference type="SAM" id="MobiDB-lite"/>
    </source>
</evidence>
<dbReference type="AlphaFoldDB" id="E7RTQ2"/>
<dbReference type="HOGENOM" id="CLU_069591_0_0_4"/>
<reference evidence="10 11" key="1">
    <citation type="submission" date="2010-12" db="EMBL/GenBank/DDBJ databases">
        <authorList>
            <person name="Muzny D."/>
            <person name="Qin X."/>
            <person name="Deng J."/>
            <person name="Jiang H."/>
            <person name="Liu Y."/>
            <person name="Qu J."/>
            <person name="Song X.-Z."/>
            <person name="Zhang L."/>
            <person name="Thornton R."/>
            <person name="Coyle M."/>
            <person name="Francisco L."/>
            <person name="Jackson L."/>
            <person name="Javaid M."/>
            <person name="Korchina V."/>
            <person name="Kovar C."/>
            <person name="Mata R."/>
            <person name="Mathew T."/>
            <person name="Ngo R."/>
            <person name="Nguyen L."/>
            <person name="Nguyen N."/>
            <person name="Okwuonu G."/>
            <person name="Ongeri F."/>
            <person name="Pham C."/>
            <person name="Simmons D."/>
            <person name="Wilczek-Boney K."/>
            <person name="Hale W."/>
            <person name="Jakkamsetti A."/>
            <person name="Pham P."/>
            <person name="Ruth R."/>
            <person name="San Lucas F."/>
            <person name="Warren J."/>
            <person name="Zhang J."/>
            <person name="Zhao Z."/>
            <person name="Zhou C."/>
            <person name="Zhu D."/>
            <person name="Lee S."/>
            <person name="Bess C."/>
            <person name="Blankenburg K."/>
            <person name="Forbes L."/>
            <person name="Fu Q."/>
            <person name="Gubbala S."/>
            <person name="Hirani K."/>
            <person name="Jayaseelan J.C."/>
            <person name="Lara F."/>
            <person name="Munidasa M."/>
            <person name="Palculict T."/>
            <person name="Patil S."/>
            <person name="Pu L.-L."/>
            <person name="Saada N."/>
            <person name="Tang L."/>
            <person name="Weissenberger G."/>
            <person name="Zhu Y."/>
            <person name="Hemphill L."/>
            <person name="Shang Y."/>
            <person name="Youmans B."/>
            <person name="Ayvaz T."/>
            <person name="Ross M."/>
            <person name="Santibanez J."/>
            <person name="Aqrawi P."/>
            <person name="Gross S."/>
            <person name="Joshi V."/>
            <person name="Fowler G."/>
            <person name="Nazareth L."/>
            <person name="Reid J."/>
            <person name="Worley K."/>
            <person name="Petrosino J."/>
            <person name="Highlander S."/>
            <person name="Gibbs R."/>
        </authorList>
    </citation>
    <scope>NUCLEOTIDE SEQUENCE [LARGE SCALE GENOMIC DNA]</scope>
    <source>
        <strain evidence="10 11">ATCC 51599</strain>
    </source>
</reference>
<protein>
    <recommendedName>
        <fullName evidence="9">Cytochrome b561 domain-containing protein</fullName>
    </recommendedName>
</protein>
<dbReference type="EMBL" id="AEQP01000001">
    <property type="protein sequence ID" value="EFV96138.1"/>
    <property type="molecule type" value="Genomic_DNA"/>
</dbReference>
<proteinExistence type="predicted"/>
<feature type="transmembrane region" description="Helical" evidence="8">
    <location>
        <begin position="39"/>
        <end position="63"/>
    </location>
</feature>
<feature type="region of interest" description="Disordered" evidence="7">
    <location>
        <begin position="272"/>
        <end position="343"/>
    </location>
</feature>
<feature type="transmembrane region" description="Helical" evidence="8">
    <location>
        <begin position="83"/>
        <end position="106"/>
    </location>
</feature>
<accession>E7RTQ2</accession>
<feature type="transmembrane region" description="Helical" evidence="8">
    <location>
        <begin position="118"/>
        <end position="136"/>
    </location>
</feature>
<evidence type="ECO:0000256" key="8">
    <source>
        <dbReference type="SAM" id="Phobius"/>
    </source>
</evidence>
<dbReference type="Proteomes" id="UP000011021">
    <property type="component" value="Unassembled WGS sequence"/>
</dbReference>
<sequence length="343" mass="38788">MLDFLHLPPWLLAQLTRWLDWLRAPLHTGPLDDVNPVDFWHGVLMGTAGAVLVPVAVLAARYWKIVPGQDWPRIINHRGWQRVHGLCGVAAVLCLVAGVAMAFQGMSLASHLAHPHAWMGWGVMAVLLLLVVNIALRGSIGGPGRHQPRTLVHLHDVPGDHYDMTRRRRIFEHGHRWLGYGLMLALFANVMTGYWHVNVPRGLALATLAWWACLALMAWRWERQGRAVDGYQARWGPSMAHPGNRIPRLGGGLHRYTEEEYRRLSWGGQVMRRRQKRTTRRRRSDRQEAARRKLEASERQEMFTATQVSVPEPTTETLPEAPEQVSGHDRAAAETGPGQDTAR</sequence>
<dbReference type="STRING" id="887898.HMPREF0551_0321"/>
<evidence type="ECO:0000256" key="3">
    <source>
        <dbReference type="ARBA" id="ARBA00022692"/>
    </source>
</evidence>
<keyword evidence="6 8" id="KW-0472">Membrane</keyword>
<organism evidence="10 11">
    <name type="scientific">Lautropia mirabilis ATCC 51599</name>
    <dbReference type="NCBI Taxonomy" id="887898"/>
    <lineage>
        <taxon>Bacteria</taxon>
        <taxon>Pseudomonadati</taxon>
        <taxon>Pseudomonadota</taxon>
        <taxon>Betaproteobacteria</taxon>
        <taxon>Burkholderiales</taxon>
        <taxon>Burkholderiaceae</taxon>
        <taxon>Lautropia</taxon>
    </lineage>
</organism>
<feature type="compositionally biased region" description="Low complexity" evidence="7">
    <location>
        <begin position="311"/>
        <end position="323"/>
    </location>
</feature>
<keyword evidence="3 8" id="KW-0812">Transmembrane</keyword>
<keyword evidence="2" id="KW-0813">Transport</keyword>
<gene>
    <name evidence="10" type="ORF">HMPREF0551_0321</name>
</gene>
<evidence type="ECO:0000313" key="11">
    <source>
        <dbReference type="Proteomes" id="UP000011021"/>
    </source>
</evidence>
<dbReference type="SMART" id="SM00665">
    <property type="entry name" value="B561"/>
    <property type="match status" value="1"/>
</dbReference>
<comment type="subcellular location">
    <subcellularLocation>
        <location evidence="1">Membrane</location>
    </subcellularLocation>
</comment>
<evidence type="ECO:0000256" key="2">
    <source>
        <dbReference type="ARBA" id="ARBA00022448"/>
    </source>
</evidence>
<dbReference type="RefSeq" id="WP_005672203.1">
    <property type="nucleotide sequence ID" value="NZ_CP146288.1"/>
</dbReference>
<feature type="transmembrane region" description="Helical" evidence="8">
    <location>
        <begin position="203"/>
        <end position="221"/>
    </location>
</feature>
<evidence type="ECO:0000313" key="10">
    <source>
        <dbReference type="EMBL" id="EFV96138.1"/>
    </source>
</evidence>
<evidence type="ECO:0000256" key="6">
    <source>
        <dbReference type="ARBA" id="ARBA00023136"/>
    </source>
</evidence>
<dbReference type="Gene3D" id="1.20.120.1770">
    <property type="match status" value="1"/>
</dbReference>
<keyword evidence="11" id="KW-1185">Reference proteome</keyword>
<feature type="compositionally biased region" description="Basic residues" evidence="7">
    <location>
        <begin position="272"/>
        <end position="284"/>
    </location>
</feature>
<comment type="caution">
    <text evidence="10">The sequence shown here is derived from an EMBL/GenBank/DDBJ whole genome shotgun (WGS) entry which is preliminary data.</text>
</comment>
<feature type="compositionally biased region" description="Basic and acidic residues" evidence="7">
    <location>
        <begin position="285"/>
        <end position="301"/>
    </location>
</feature>
<evidence type="ECO:0000256" key="4">
    <source>
        <dbReference type="ARBA" id="ARBA00022982"/>
    </source>
</evidence>
<evidence type="ECO:0000256" key="5">
    <source>
        <dbReference type="ARBA" id="ARBA00022989"/>
    </source>
</evidence>
<evidence type="ECO:0000259" key="9">
    <source>
        <dbReference type="SMART" id="SM00665"/>
    </source>
</evidence>
<name>E7RTQ2_9BURK</name>
<evidence type="ECO:0000256" key="1">
    <source>
        <dbReference type="ARBA" id="ARBA00004370"/>
    </source>
</evidence>
<dbReference type="InterPro" id="IPR006593">
    <property type="entry name" value="Cyt_b561/ferric_Rdtase_TM"/>
</dbReference>
<feature type="transmembrane region" description="Helical" evidence="8">
    <location>
        <begin position="177"/>
        <end position="197"/>
    </location>
</feature>
<dbReference type="eggNOG" id="ENOG5030N08">
    <property type="taxonomic scope" value="Bacteria"/>
</dbReference>
<keyword evidence="4" id="KW-0249">Electron transport</keyword>
<feature type="domain" description="Cytochrome b561" evidence="9">
    <location>
        <begin position="40"/>
        <end position="194"/>
    </location>
</feature>
<dbReference type="GO" id="GO:0016020">
    <property type="term" value="C:membrane"/>
    <property type="evidence" value="ECO:0007669"/>
    <property type="project" value="UniProtKB-SubCell"/>
</dbReference>
<dbReference type="CDD" id="cd08760">
    <property type="entry name" value="Cyt_b561_FRRS1_like"/>
    <property type="match status" value="1"/>
</dbReference>